<dbReference type="PROSITE" id="PS50263">
    <property type="entry name" value="CN_HYDROLASE"/>
    <property type="match status" value="1"/>
</dbReference>
<evidence type="ECO:0000256" key="1">
    <source>
        <dbReference type="ARBA" id="ARBA00022801"/>
    </source>
</evidence>
<feature type="domain" description="CN hydrolase" evidence="2">
    <location>
        <begin position="1"/>
        <end position="243"/>
    </location>
</feature>
<dbReference type="PANTHER" id="PTHR43674:SF16">
    <property type="entry name" value="CARBON-NITROGEN FAMILY, PUTATIVE (AFU_ORTHOLOGUE AFUA_5G02350)-RELATED"/>
    <property type="match status" value="1"/>
</dbReference>
<dbReference type="SUPFAM" id="SSF56317">
    <property type="entry name" value="Carbon-nitrogen hydrolase"/>
    <property type="match status" value="1"/>
</dbReference>
<proteinExistence type="predicted"/>
<gene>
    <name evidence="3" type="ORF">SAMN02910417_02337</name>
</gene>
<dbReference type="AlphaFoldDB" id="A0A1G6CFD9"/>
<name>A0A1G6CFD9_EUBOX</name>
<keyword evidence="1" id="KW-0378">Hydrolase</keyword>
<dbReference type="EMBL" id="FMXR01000019">
    <property type="protein sequence ID" value="SDB31624.1"/>
    <property type="molecule type" value="Genomic_DNA"/>
</dbReference>
<keyword evidence="4" id="KW-1185">Reference proteome</keyword>
<dbReference type="RefSeq" id="WP_090174535.1">
    <property type="nucleotide sequence ID" value="NZ_FMXR01000019.1"/>
</dbReference>
<dbReference type="GO" id="GO:0016811">
    <property type="term" value="F:hydrolase activity, acting on carbon-nitrogen (but not peptide) bonds, in linear amides"/>
    <property type="evidence" value="ECO:0007669"/>
    <property type="project" value="TreeGrafter"/>
</dbReference>
<evidence type="ECO:0000313" key="3">
    <source>
        <dbReference type="EMBL" id="SDB31624.1"/>
    </source>
</evidence>
<evidence type="ECO:0000259" key="2">
    <source>
        <dbReference type="PROSITE" id="PS50263"/>
    </source>
</evidence>
<dbReference type="InterPro" id="IPR050345">
    <property type="entry name" value="Aliph_Amidase/BUP"/>
</dbReference>
<dbReference type="OrthoDB" id="9811121at2"/>
<dbReference type="Pfam" id="PF00795">
    <property type="entry name" value="CN_hydrolase"/>
    <property type="match status" value="1"/>
</dbReference>
<dbReference type="CDD" id="cd07197">
    <property type="entry name" value="nitrilase"/>
    <property type="match status" value="1"/>
</dbReference>
<reference evidence="3 4" key="1">
    <citation type="submission" date="2016-10" db="EMBL/GenBank/DDBJ databases">
        <authorList>
            <person name="de Groot N.N."/>
        </authorList>
    </citation>
    <scope>NUCLEOTIDE SEQUENCE [LARGE SCALE GENOMIC DNA]</scope>
    <source>
        <strain evidence="3 4">DSM 3217</strain>
    </source>
</reference>
<dbReference type="STRING" id="1732.SAMN02910417_02337"/>
<sequence length="265" mass="30346">MKIALAQMKMDTDIEKNFQKSLQLIREAAEKKADLICFPEIQLSPFFPQFPDCDVSEYAMTEDSSYVKGIRNACRENHIFASPNFYIEEKGHRYDMSLLIDDQGEIIGRQKMVHVAQCKMFYEQSYYTPSEEGFMVFDTRLGKIGIVVCFDRHYPESIRTEALRGAELIIVPTANTKSEPSELFRWEVKVQAFQNSVNVAMCNRIGREGNMEFSGESIVVGFDGETIALADNQEELILAEVNLGGAAIRRNERPYTSLRRTDLYE</sequence>
<dbReference type="InterPro" id="IPR003010">
    <property type="entry name" value="C-N_Hydrolase"/>
</dbReference>
<evidence type="ECO:0000313" key="4">
    <source>
        <dbReference type="Proteomes" id="UP000199228"/>
    </source>
</evidence>
<dbReference type="InterPro" id="IPR036526">
    <property type="entry name" value="C-N_Hydrolase_sf"/>
</dbReference>
<dbReference type="Gene3D" id="3.60.110.10">
    <property type="entry name" value="Carbon-nitrogen hydrolase"/>
    <property type="match status" value="1"/>
</dbReference>
<accession>A0A1G6CFD9</accession>
<dbReference type="Proteomes" id="UP000199228">
    <property type="component" value="Unassembled WGS sequence"/>
</dbReference>
<protein>
    <submittedName>
        <fullName evidence="3">N-carbamoylputrescine amidase</fullName>
    </submittedName>
</protein>
<dbReference type="PANTHER" id="PTHR43674">
    <property type="entry name" value="NITRILASE C965.09-RELATED"/>
    <property type="match status" value="1"/>
</dbReference>
<organism evidence="3 4">
    <name type="scientific">Eubacterium oxidoreducens</name>
    <dbReference type="NCBI Taxonomy" id="1732"/>
    <lineage>
        <taxon>Bacteria</taxon>
        <taxon>Bacillati</taxon>
        <taxon>Bacillota</taxon>
        <taxon>Clostridia</taxon>
        <taxon>Eubacteriales</taxon>
        <taxon>Eubacteriaceae</taxon>
        <taxon>Eubacterium</taxon>
    </lineage>
</organism>